<accession>A0A5N6U5K9</accession>
<evidence type="ECO:0000313" key="1">
    <source>
        <dbReference type="EMBL" id="KAE8153854.1"/>
    </source>
</evidence>
<dbReference type="Proteomes" id="UP000325780">
    <property type="component" value="Unassembled WGS sequence"/>
</dbReference>
<organism evidence="1 2">
    <name type="scientific">Aspergillus avenaceus</name>
    <dbReference type="NCBI Taxonomy" id="36643"/>
    <lineage>
        <taxon>Eukaryota</taxon>
        <taxon>Fungi</taxon>
        <taxon>Dikarya</taxon>
        <taxon>Ascomycota</taxon>
        <taxon>Pezizomycotina</taxon>
        <taxon>Eurotiomycetes</taxon>
        <taxon>Eurotiomycetidae</taxon>
        <taxon>Eurotiales</taxon>
        <taxon>Aspergillaceae</taxon>
        <taxon>Aspergillus</taxon>
        <taxon>Aspergillus subgen. Circumdati</taxon>
    </lineage>
</organism>
<evidence type="ECO:0000313" key="2">
    <source>
        <dbReference type="Proteomes" id="UP000325780"/>
    </source>
</evidence>
<dbReference type="EMBL" id="ML742034">
    <property type="protein sequence ID" value="KAE8153854.1"/>
    <property type="molecule type" value="Genomic_DNA"/>
</dbReference>
<dbReference type="AlphaFoldDB" id="A0A5N6U5K9"/>
<sequence length="102" mass="11353">MLRPYKLTFCCAFASATATKFLIFVYHSFCVFHCVPWFVPSRANLIAIFSASIYTPPYIYSLTVPYLPPYLLPFSIPLIGAPIPLFLGPKTSIVSTSLPQGQ</sequence>
<keyword evidence="2" id="KW-1185">Reference proteome</keyword>
<gene>
    <name evidence="1" type="ORF">BDV25DRAFT_9195</name>
</gene>
<proteinExistence type="predicted"/>
<name>A0A5N6U5K9_ASPAV</name>
<reference evidence="1 2" key="1">
    <citation type="submission" date="2019-04" db="EMBL/GenBank/DDBJ databases">
        <title>Friends and foes A comparative genomics study of 23 Aspergillus species from section Flavi.</title>
        <authorList>
            <consortium name="DOE Joint Genome Institute"/>
            <person name="Kjaerbolling I."/>
            <person name="Vesth T."/>
            <person name="Frisvad J.C."/>
            <person name="Nybo J.L."/>
            <person name="Theobald S."/>
            <person name="Kildgaard S."/>
            <person name="Isbrandt T."/>
            <person name="Kuo A."/>
            <person name="Sato A."/>
            <person name="Lyhne E.K."/>
            <person name="Kogle M.E."/>
            <person name="Wiebenga A."/>
            <person name="Kun R.S."/>
            <person name="Lubbers R.J."/>
            <person name="Makela M.R."/>
            <person name="Barry K."/>
            <person name="Chovatia M."/>
            <person name="Clum A."/>
            <person name="Daum C."/>
            <person name="Haridas S."/>
            <person name="He G."/>
            <person name="LaButti K."/>
            <person name="Lipzen A."/>
            <person name="Mondo S."/>
            <person name="Riley R."/>
            <person name="Salamov A."/>
            <person name="Simmons B.A."/>
            <person name="Magnuson J.K."/>
            <person name="Henrissat B."/>
            <person name="Mortensen U.H."/>
            <person name="Larsen T.O."/>
            <person name="Devries R.P."/>
            <person name="Grigoriev I.V."/>
            <person name="Machida M."/>
            <person name="Baker S.E."/>
            <person name="Andersen M.R."/>
        </authorList>
    </citation>
    <scope>NUCLEOTIDE SEQUENCE [LARGE SCALE GENOMIC DNA]</scope>
    <source>
        <strain evidence="1 2">IBT 18842</strain>
    </source>
</reference>
<protein>
    <submittedName>
        <fullName evidence="1">Uncharacterized protein</fullName>
    </submittedName>
</protein>